<dbReference type="AlphaFoldDB" id="A0A9D4FPQ0"/>
<evidence type="ECO:0000313" key="2">
    <source>
        <dbReference type="EMBL" id="KAH3801419.1"/>
    </source>
</evidence>
<keyword evidence="3" id="KW-1185">Reference proteome</keyword>
<dbReference type="EMBL" id="JAIWYP010000007">
    <property type="protein sequence ID" value="KAH3801419.1"/>
    <property type="molecule type" value="Genomic_DNA"/>
</dbReference>
<reference evidence="2" key="2">
    <citation type="submission" date="2020-11" db="EMBL/GenBank/DDBJ databases">
        <authorList>
            <person name="McCartney M.A."/>
            <person name="Auch B."/>
            <person name="Kono T."/>
            <person name="Mallez S."/>
            <person name="Becker A."/>
            <person name="Gohl D.M."/>
            <person name="Silverstein K.A.T."/>
            <person name="Koren S."/>
            <person name="Bechman K.B."/>
            <person name="Herman A."/>
            <person name="Abrahante J.E."/>
            <person name="Garbe J."/>
        </authorList>
    </citation>
    <scope>NUCLEOTIDE SEQUENCE</scope>
    <source>
        <strain evidence="2">Duluth1</strain>
        <tissue evidence="2">Whole animal</tissue>
    </source>
</reference>
<organism evidence="2 3">
    <name type="scientific">Dreissena polymorpha</name>
    <name type="common">Zebra mussel</name>
    <name type="synonym">Mytilus polymorpha</name>
    <dbReference type="NCBI Taxonomy" id="45954"/>
    <lineage>
        <taxon>Eukaryota</taxon>
        <taxon>Metazoa</taxon>
        <taxon>Spiralia</taxon>
        <taxon>Lophotrochozoa</taxon>
        <taxon>Mollusca</taxon>
        <taxon>Bivalvia</taxon>
        <taxon>Autobranchia</taxon>
        <taxon>Heteroconchia</taxon>
        <taxon>Euheterodonta</taxon>
        <taxon>Imparidentia</taxon>
        <taxon>Neoheterodontei</taxon>
        <taxon>Myida</taxon>
        <taxon>Dreissenoidea</taxon>
        <taxon>Dreissenidae</taxon>
        <taxon>Dreissena</taxon>
    </lineage>
</organism>
<comment type="caution">
    <text evidence="2">The sequence shown here is derived from an EMBL/GenBank/DDBJ whole genome shotgun (WGS) entry which is preliminary data.</text>
</comment>
<reference evidence="2" key="1">
    <citation type="journal article" date="2019" name="bioRxiv">
        <title>The Genome of the Zebra Mussel, Dreissena polymorpha: A Resource for Invasive Species Research.</title>
        <authorList>
            <person name="McCartney M.A."/>
            <person name="Auch B."/>
            <person name="Kono T."/>
            <person name="Mallez S."/>
            <person name="Zhang Y."/>
            <person name="Obille A."/>
            <person name="Becker A."/>
            <person name="Abrahante J.E."/>
            <person name="Garbe J."/>
            <person name="Badalamenti J.P."/>
            <person name="Herman A."/>
            <person name="Mangelson H."/>
            <person name="Liachko I."/>
            <person name="Sullivan S."/>
            <person name="Sone E.D."/>
            <person name="Koren S."/>
            <person name="Silverstein K.A.T."/>
            <person name="Beckman K.B."/>
            <person name="Gohl D.M."/>
        </authorList>
    </citation>
    <scope>NUCLEOTIDE SEQUENCE</scope>
    <source>
        <strain evidence="2">Duluth1</strain>
        <tissue evidence="2">Whole animal</tissue>
    </source>
</reference>
<dbReference type="Proteomes" id="UP000828390">
    <property type="component" value="Unassembled WGS sequence"/>
</dbReference>
<sequence length="279" mass="31590">MTFNVFRYHSQKAEQSNTPGEDSDMKWIILLTGLLCEAFSKADSYSQGESDNASPWLRKMRLGGPDNNLMPNGKLGIPTPTVDSLLSWDDFVTHVVGRTYMAIYGIYNYEELFDQKAFKFKIRWTLNGTFIHRAGSSWHANEMPAPKCVNYTDGSFRRLDSKTASWRAVTATPFVPAYRTDYLISDNPSKYIIWHICFDPTQNVANKCPVSETQLVVRDRRPNVDVSPADGIPDGDLDLTNTDWAAIDRTSRLSIGEGLVNTDALGWEWYWKGPECPIP</sequence>
<proteinExistence type="predicted"/>
<gene>
    <name evidence="2" type="ORF">DPMN_155069</name>
</gene>
<protein>
    <submittedName>
        <fullName evidence="2">Uncharacterized protein</fullName>
    </submittedName>
</protein>
<evidence type="ECO:0000256" key="1">
    <source>
        <dbReference type="SAM" id="MobiDB-lite"/>
    </source>
</evidence>
<feature type="region of interest" description="Disordered" evidence="1">
    <location>
        <begin position="1"/>
        <end position="21"/>
    </location>
</feature>
<evidence type="ECO:0000313" key="3">
    <source>
        <dbReference type="Proteomes" id="UP000828390"/>
    </source>
</evidence>
<name>A0A9D4FPQ0_DREPO</name>
<accession>A0A9D4FPQ0</accession>